<evidence type="ECO:0000256" key="6">
    <source>
        <dbReference type="ARBA" id="ARBA00023034"/>
    </source>
</evidence>
<evidence type="ECO:0000256" key="2">
    <source>
        <dbReference type="ARBA" id="ARBA00007603"/>
    </source>
</evidence>
<dbReference type="PANTHER" id="PTHR12961:SF0">
    <property type="entry name" value="CONSERVED OLIGOMERIC GOLGI COMPLEX SUBUNIT 2"/>
    <property type="match status" value="1"/>
</dbReference>
<comment type="subcellular location">
    <subcellularLocation>
        <location evidence="1">Golgi apparatus membrane</location>
        <topology evidence="1">Peripheral membrane protein</topology>
    </subcellularLocation>
</comment>
<reference evidence="11 12" key="1">
    <citation type="submission" date="2017-03" db="EMBL/GenBank/DDBJ databases">
        <title>Genome Survey of Euroglyphus maynei.</title>
        <authorList>
            <person name="Arlian L.G."/>
            <person name="Morgan M.S."/>
            <person name="Rider S.D."/>
        </authorList>
    </citation>
    <scope>NUCLEOTIDE SEQUENCE [LARGE SCALE GENOMIC DNA]</scope>
    <source>
        <strain evidence="11">Arlian Lab</strain>
        <tissue evidence="11">Whole body</tissue>
    </source>
</reference>
<dbReference type="Proteomes" id="UP000194236">
    <property type="component" value="Unassembled WGS sequence"/>
</dbReference>
<dbReference type="InterPro" id="IPR024602">
    <property type="entry name" value="COG_su2_N"/>
</dbReference>
<dbReference type="GO" id="GO:0006891">
    <property type="term" value="P:intra-Golgi vesicle-mediated transport"/>
    <property type="evidence" value="ECO:0007669"/>
    <property type="project" value="TreeGrafter"/>
</dbReference>
<keyword evidence="4" id="KW-0813">Transport</keyword>
<dbReference type="InterPro" id="IPR024603">
    <property type="entry name" value="COG_complex_COG2_C"/>
</dbReference>
<evidence type="ECO:0000259" key="10">
    <source>
        <dbReference type="Pfam" id="PF12022"/>
    </source>
</evidence>
<protein>
    <recommendedName>
        <fullName evidence="3">Conserved oligomeric Golgi complex subunit 2</fullName>
    </recommendedName>
    <alternativeName>
        <fullName evidence="8">Component of oligomeric Golgi complex 2</fullName>
    </alternativeName>
</protein>
<dbReference type="InterPro" id="IPR009316">
    <property type="entry name" value="COG2"/>
</dbReference>
<dbReference type="GO" id="GO:0000139">
    <property type="term" value="C:Golgi membrane"/>
    <property type="evidence" value="ECO:0007669"/>
    <property type="project" value="UniProtKB-SubCell"/>
</dbReference>
<evidence type="ECO:0000256" key="8">
    <source>
        <dbReference type="ARBA" id="ARBA00031344"/>
    </source>
</evidence>
<gene>
    <name evidence="11" type="ORF">BLA29_001095</name>
</gene>
<keyword evidence="12" id="KW-1185">Reference proteome</keyword>
<dbReference type="EMBL" id="MUJZ01023371">
    <property type="protein sequence ID" value="OTF79386.1"/>
    <property type="molecule type" value="Genomic_DNA"/>
</dbReference>
<feature type="domain" description="COG complex component COG2 C-terminal" evidence="10">
    <location>
        <begin position="376"/>
        <end position="543"/>
    </location>
</feature>
<evidence type="ECO:0000256" key="3">
    <source>
        <dbReference type="ARBA" id="ARBA00020977"/>
    </source>
</evidence>
<organism evidence="11 12">
    <name type="scientific">Euroglyphus maynei</name>
    <name type="common">Mayne's house dust mite</name>
    <dbReference type="NCBI Taxonomy" id="6958"/>
    <lineage>
        <taxon>Eukaryota</taxon>
        <taxon>Metazoa</taxon>
        <taxon>Ecdysozoa</taxon>
        <taxon>Arthropoda</taxon>
        <taxon>Chelicerata</taxon>
        <taxon>Arachnida</taxon>
        <taxon>Acari</taxon>
        <taxon>Acariformes</taxon>
        <taxon>Sarcoptiformes</taxon>
        <taxon>Astigmata</taxon>
        <taxon>Psoroptidia</taxon>
        <taxon>Analgoidea</taxon>
        <taxon>Pyroglyphidae</taxon>
        <taxon>Pyroglyphinae</taxon>
        <taxon>Euroglyphus</taxon>
    </lineage>
</organism>
<feature type="domain" description="Conserved oligomeric Golgi complex subunit 2 N-terminal" evidence="9">
    <location>
        <begin position="26"/>
        <end position="99"/>
    </location>
</feature>
<accession>A0A1Y3BII3</accession>
<dbReference type="GO" id="GO:0017119">
    <property type="term" value="C:Golgi transport complex"/>
    <property type="evidence" value="ECO:0007669"/>
    <property type="project" value="TreeGrafter"/>
</dbReference>
<name>A0A1Y3BII3_EURMA</name>
<dbReference type="AlphaFoldDB" id="A0A1Y3BII3"/>
<keyword evidence="7" id="KW-0472">Membrane</keyword>
<evidence type="ECO:0000313" key="11">
    <source>
        <dbReference type="EMBL" id="OTF79386.1"/>
    </source>
</evidence>
<dbReference type="Pfam" id="PF06148">
    <property type="entry name" value="COG2_N"/>
    <property type="match status" value="1"/>
</dbReference>
<keyword evidence="5" id="KW-0653">Protein transport</keyword>
<sequence length="555" mass="64979">MNGKHLEQSSGHHRETFIPDVPEYYCFVGENFLSETFSVDGFVRRNSKRVQSLETMKEHLSAYLKLLKQAMVNLINEDYTEFVNLSANLVSFDKLIQNIKTPVLKFKNETDHTGSKINETIESITAKQDRLKKIRENKRKLSMILEIIDYLDRIETNHERIESKVAECPNDLKAKRLHIYKGLGENSTLICRLNINFDCLWSDSFLSKLRIRFERATQQFHAHLENELLFLLDHEQTLVDVTLALEQIFALYLIDGQNQKELERVIRTLIVGPCFQEIIDTSNQVATIFSRIIDLIENKWSRWINVLTTSKQFESFKFDLIISAFWNPFVELFLVRSPILLDLSDLDTFERNYYLTFEFVEQFVRKTAISDMRLVHRLSDRSIEECSLRNLLDEFVANFRSTAIDKVILLMRNEIVSECKVWLNQVDHIPRLYRRTNKEKPKEASSYVDKCVRQLVDCMEMLANENCSMVVNNTNNELLLDVLNDLTVHYKHSTLEVLTSVQRTEDSLKKLKKHKALNSTMIANQLSSMSDDDKIRLQIYYDVTTLGRQVSGRMK</sequence>
<dbReference type="GO" id="GO:0015031">
    <property type="term" value="P:protein transport"/>
    <property type="evidence" value="ECO:0007669"/>
    <property type="project" value="UniProtKB-KW"/>
</dbReference>
<dbReference type="GO" id="GO:0007030">
    <property type="term" value="P:Golgi organization"/>
    <property type="evidence" value="ECO:0007669"/>
    <property type="project" value="InterPro"/>
</dbReference>
<evidence type="ECO:0000256" key="4">
    <source>
        <dbReference type="ARBA" id="ARBA00022448"/>
    </source>
</evidence>
<evidence type="ECO:0000313" key="12">
    <source>
        <dbReference type="Proteomes" id="UP000194236"/>
    </source>
</evidence>
<dbReference type="PANTHER" id="PTHR12961">
    <property type="entry name" value="CONSERVED OLIGOMERIC GOLGI COMPLEX COMPONENT 2"/>
    <property type="match status" value="1"/>
</dbReference>
<evidence type="ECO:0000256" key="1">
    <source>
        <dbReference type="ARBA" id="ARBA00004395"/>
    </source>
</evidence>
<evidence type="ECO:0000256" key="5">
    <source>
        <dbReference type="ARBA" id="ARBA00022927"/>
    </source>
</evidence>
<evidence type="ECO:0000256" key="7">
    <source>
        <dbReference type="ARBA" id="ARBA00023136"/>
    </source>
</evidence>
<proteinExistence type="inferred from homology"/>
<comment type="caution">
    <text evidence="11">The sequence shown here is derived from an EMBL/GenBank/DDBJ whole genome shotgun (WGS) entry which is preliminary data.</text>
</comment>
<dbReference type="OrthoDB" id="332281at2759"/>
<dbReference type="Pfam" id="PF12022">
    <property type="entry name" value="COG2_C"/>
    <property type="match status" value="1"/>
</dbReference>
<comment type="similarity">
    <text evidence="2">Belongs to the COG2 family.</text>
</comment>
<evidence type="ECO:0000259" key="9">
    <source>
        <dbReference type="Pfam" id="PF06148"/>
    </source>
</evidence>
<keyword evidence="6" id="KW-0333">Golgi apparatus</keyword>